<organism evidence="1 2">
    <name type="scientific">Lactobacillus crispatus</name>
    <dbReference type="NCBI Taxonomy" id="47770"/>
    <lineage>
        <taxon>Bacteria</taxon>
        <taxon>Bacillati</taxon>
        <taxon>Bacillota</taxon>
        <taxon>Bacilli</taxon>
        <taxon>Lactobacillales</taxon>
        <taxon>Lactobacillaceae</taxon>
        <taxon>Lactobacillus</taxon>
    </lineage>
</organism>
<dbReference type="EMBL" id="PKIW01000020">
    <property type="protein sequence ID" value="PLT11370.1"/>
    <property type="molecule type" value="Genomic_DNA"/>
</dbReference>
<dbReference type="AlphaFoldDB" id="A0A2N5KYP6"/>
<comment type="caution">
    <text evidence="1">The sequence shown here is derived from an EMBL/GenBank/DDBJ whole genome shotgun (WGS) entry which is preliminary data.</text>
</comment>
<evidence type="ECO:0000313" key="1">
    <source>
        <dbReference type="EMBL" id="PLT11370.1"/>
    </source>
</evidence>
<protein>
    <submittedName>
        <fullName evidence="1">Uncharacterized protein</fullName>
    </submittedName>
</protein>
<proteinExistence type="predicted"/>
<sequence>MNDKEKKLTEALKEYFGRDVGDVEGANVEPNFTDYSTKSPGLPHPIKRIVITTVPHKPTLKEKRKELVDQLEKDLKDIDDNFNVVEGMGTPDVTYIRCSNFPYCELYINGDVNFHGGYGNVKQMAKAMEAISGFSWNLRQLKEQ</sequence>
<accession>A0A2N5KYP6</accession>
<reference evidence="1 2" key="1">
    <citation type="submission" date="2017-12" db="EMBL/GenBank/DDBJ databases">
        <title>Phylogenetic diversity of female urinary microbiome.</title>
        <authorList>
            <person name="Thomas-White K."/>
            <person name="Wolfe A.J."/>
        </authorList>
    </citation>
    <scope>NUCLEOTIDE SEQUENCE [LARGE SCALE GENOMIC DNA]</scope>
    <source>
        <strain evidence="1 2">UMB0085</strain>
    </source>
</reference>
<dbReference type="Proteomes" id="UP000235119">
    <property type="component" value="Unassembled WGS sequence"/>
</dbReference>
<evidence type="ECO:0000313" key="2">
    <source>
        <dbReference type="Proteomes" id="UP000235119"/>
    </source>
</evidence>
<gene>
    <name evidence="1" type="ORF">CYJ79_05330</name>
</gene>
<name>A0A2N5KYP6_9LACO</name>
<dbReference type="RefSeq" id="WP_068813035.1">
    <property type="nucleotide sequence ID" value="NZ_JAKHQW010000007.1"/>
</dbReference>